<evidence type="ECO:0000256" key="5">
    <source>
        <dbReference type="SAM" id="Phobius"/>
    </source>
</evidence>
<reference evidence="7 8" key="1">
    <citation type="journal article" date="2016" name="Nat. Commun.">
        <title>Thousands of microbial genomes shed light on interconnected biogeochemical processes in an aquifer system.</title>
        <authorList>
            <person name="Anantharaman K."/>
            <person name="Brown C.T."/>
            <person name="Hug L.A."/>
            <person name="Sharon I."/>
            <person name="Castelle C.J."/>
            <person name="Probst A.J."/>
            <person name="Thomas B.C."/>
            <person name="Singh A."/>
            <person name="Wilkins M.J."/>
            <person name="Karaoz U."/>
            <person name="Brodie E.L."/>
            <person name="Williams K.H."/>
            <person name="Hubbard S.S."/>
            <person name="Banfield J.F."/>
        </authorList>
    </citation>
    <scope>NUCLEOTIDE SEQUENCE [LARGE SCALE GENOMIC DNA]</scope>
</reference>
<evidence type="ECO:0000256" key="2">
    <source>
        <dbReference type="ARBA" id="ARBA00022692"/>
    </source>
</evidence>
<feature type="transmembrane region" description="Helical" evidence="5">
    <location>
        <begin position="225"/>
        <end position="242"/>
    </location>
</feature>
<feature type="transmembrane region" description="Helical" evidence="5">
    <location>
        <begin position="29"/>
        <end position="49"/>
    </location>
</feature>
<dbReference type="GO" id="GO:0016020">
    <property type="term" value="C:membrane"/>
    <property type="evidence" value="ECO:0007669"/>
    <property type="project" value="UniProtKB-SubCell"/>
</dbReference>
<dbReference type="EMBL" id="MFZF01000021">
    <property type="protein sequence ID" value="OGK16034.1"/>
    <property type="molecule type" value="Genomic_DNA"/>
</dbReference>
<keyword evidence="3 5" id="KW-1133">Transmembrane helix</keyword>
<keyword evidence="4 5" id="KW-0472">Membrane</keyword>
<keyword evidence="2 5" id="KW-0812">Transmembrane</keyword>
<dbReference type="InterPro" id="IPR007016">
    <property type="entry name" value="O-antigen_ligase-rel_domated"/>
</dbReference>
<comment type="subcellular location">
    <subcellularLocation>
        <location evidence="1">Membrane</location>
        <topology evidence="1">Multi-pass membrane protein</topology>
    </subcellularLocation>
</comment>
<dbReference type="AlphaFoldDB" id="A0A1F7GAW7"/>
<comment type="caution">
    <text evidence="7">The sequence shown here is derived from an EMBL/GenBank/DDBJ whole genome shotgun (WGS) entry which is preliminary data.</text>
</comment>
<evidence type="ECO:0000256" key="3">
    <source>
        <dbReference type="ARBA" id="ARBA00022989"/>
    </source>
</evidence>
<evidence type="ECO:0000256" key="1">
    <source>
        <dbReference type="ARBA" id="ARBA00004141"/>
    </source>
</evidence>
<organism evidence="7 8">
    <name type="scientific">Candidatus Roizmanbacteria bacterium RIFCSPHIGHO2_01_FULL_39_12b</name>
    <dbReference type="NCBI Taxonomy" id="1802030"/>
    <lineage>
        <taxon>Bacteria</taxon>
        <taxon>Candidatus Roizmaniibacteriota</taxon>
    </lineage>
</organism>
<feature type="domain" description="O-antigen ligase-related" evidence="6">
    <location>
        <begin position="193"/>
        <end position="324"/>
    </location>
</feature>
<feature type="transmembrane region" description="Helical" evidence="5">
    <location>
        <begin position="307"/>
        <end position="328"/>
    </location>
</feature>
<dbReference type="PANTHER" id="PTHR37422:SF13">
    <property type="entry name" value="LIPOPOLYSACCHARIDE BIOSYNTHESIS PROTEIN PA4999-RELATED"/>
    <property type="match status" value="1"/>
</dbReference>
<feature type="transmembrane region" description="Helical" evidence="5">
    <location>
        <begin position="88"/>
        <end position="106"/>
    </location>
</feature>
<evidence type="ECO:0000313" key="8">
    <source>
        <dbReference type="Proteomes" id="UP000178372"/>
    </source>
</evidence>
<sequence>MNYLLLFLFFCLSLGQTQRINVFDGQVNIYFHDIFLTSYVAYGLIKLFKSNKLVNFIKKDLFSFIPMAGVAILSLILGFWQYSLPENLVGLLYLLRLLVFFIFFGLLQKEKISVVDRLVVFSSSLVLVFSYFQYFLFPNFWPLYYLGWDPHMYRVVGTFFDATTAGAVFLFLTITNFFKYQKSKNNKYIYLAIAFVPLLFLTYSRITYLMGVTAIVYYLSTQKKFHLLLTGIMLIFGILFILPRPDGAGVRLERAFSIKSRIVTNDIGLKLFRQHPIFGVGFNRIKYAREDIGIETKGNAASGFPSSFVTALSSMGILGLLSFIYLIGSFWKRTAPEGKTLLSALIVGSFFENIFFVSFVFLFFSLCYSHIRAHNER</sequence>
<evidence type="ECO:0000256" key="4">
    <source>
        <dbReference type="ARBA" id="ARBA00023136"/>
    </source>
</evidence>
<dbReference type="Pfam" id="PF04932">
    <property type="entry name" value="Wzy_C"/>
    <property type="match status" value="1"/>
</dbReference>
<name>A0A1F7GAW7_9BACT</name>
<feature type="transmembrane region" description="Helical" evidence="5">
    <location>
        <begin position="118"/>
        <end position="136"/>
    </location>
</feature>
<feature type="transmembrane region" description="Helical" evidence="5">
    <location>
        <begin position="156"/>
        <end position="178"/>
    </location>
</feature>
<evidence type="ECO:0000313" key="7">
    <source>
        <dbReference type="EMBL" id="OGK16034.1"/>
    </source>
</evidence>
<dbReference type="InterPro" id="IPR051533">
    <property type="entry name" value="WaaL-like"/>
</dbReference>
<proteinExistence type="predicted"/>
<dbReference type="Proteomes" id="UP000178372">
    <property type="component" value="Unassembled WGS sequence"/>
</dbReference>
<feature type="transmembrane region" description="Helical" evidence="5">
    <location>
        <begin position="61"/>
        <end position="82"/>
    </location>
</feature>
<evidence type="ECO:0000259" key="6">
    <source>
        <dbReference type="Pfam" id="PF04932"/>
    </source>
</evidence>
<gene>
    <name evidence="7" type="ORF">A2690_01280</name>
</gene>
<feature type="transmembrane region" description="Helical" evidence="5">
    <location>
        <begin position="340"/>
        <end position="368"/>
    </location>
</feature>
<feature type="transmembrane region" description="Helical" evidence="5">
    <location>
        <begin position="190"/>
        <end position="219"/>
    </location>
</feature>
<dbReference type="PANTHER" id="PTHR37422">
    <property type="entry name" value="TEICHURONIC ACID BIOSYNTHESIS PROTEIN TUAE"/>
    <property type="match status" value="1"/>
</dbReference>
<protein>
    <recommendedName>
        <fullName evidence="6">O-antigen ligase-related domain-containing protein</fullName>
    </recommendedName>
</protein>
<accession>A0A1F7GAW7</accession>